<dbReference type="GO" id="GO:0006313">
    <property type="term" value="P:DNA transposition"/>
    <property type="evidence" value="ECO:0007669"/>
    <property type="project" value="InterPro"/>
</dbReference>
<sequence>MSKGRRYDQEYKDMIADLYKSGMSLAELSSEYGIAKSTINGWIKDVKEIKVDENEVMTLKEVKALKKEMARIKEENEIFKKSYGHICNKKLDQVIKFIDNNKSNHDIKTMCTVLGVARSTYYKSFDKTKSARTIENEELKLAIIRIYTANKGIYGAPRIHHILATEGFNVSIKRVQRRMAELDLCAITVKKYKLHSNKKVAEGLENVLKRDFTTTSINEKWVGDITYIHTIRHGWCYLASVLDLHSKKIIGYAFGKRMTNELVVKALKNAYYSQNPDKNKQLIFHTDLGSQYTSNDSKELCKEFNIIQSFSKKGCPYDNACIESFHSSIKKEEIYRNTYRTFEEANIAIFKYIEGWYNRKRLHSSINYMTPDQCELLARSAA</sequence>
<dbReference type="SUPFAM" id="SSF53098">
    <property type="entry name" value="Ribonuclease H-like"/>
    <property type="match status" value="1"/>
</dbReference>
<organism evidence="3 4">
    <name type="scientific">Clostridium butyricum</name>
    <dbReference type="NCBI Taxonomy" id="1492"/>
    <lineage>
        <taxon>Bacteria</taxon>
        <taxon>Bacillati</taxon>
        <taxon>Bacillota</taxon>
        <taxon>Clostridia</taxon>
        <taxon>Eubacteriales</taxon>
        <taxon>Clostridiaceae</taxon>
        <taxon>Clostridium</taxon>
    </lineage>
</organism>
<dbReference type="InterPro" id="IPR001584">
    <property type="entry name" value="Integrase_cat-core"/>
</dbReference>
<dbReference type="GO" id="GO:0004803">
    <property type="term" value="F:transposase activity"/>
    <property type="evidence" value="ECO:0007669"/>
    <property type="project" value="InterPro"/>
</dbReference>
<dbReference type="Pfam" id="PF01527">
    <property type="entry name" value="HTH_Tnp_1"/>
    <property type="match status" value="1"/>
</dbReference>
<dbReference type="PROSITE" id="PS50994">
    <property type="entry name" value="INTEGRASE"/>
    <property type="match status" value="1"/>
</dbReference>
<dbReference type="Proteomes" id="UP000515243">
    <property type="component" value="Chromosome 1"/>
</dbReference>
<dbReference type="Pfam" id="PF13276">
    <property type="entry name" value="HTH_21"/>
    <property type="match status" value="1"/>
</dbReference>
<dbReference type="Gene3D" id="1.10.10.10">
    <property type="entry name" value="Winged helix-like DNA-binding domain superfamily/Winged helix DNA-binding domain"/>
    <property type="match status" value="1"/>
</dbReference>
<protein>
    <submittedName>
        <fullName evidence="3">IS3 family transposase</fullName>
    </submittedName>
</protein>
<gene>
    <name evidence="3" type="ORF">FF104_07985</name>
</gene>
<evidence type="ECO:0000259" key="2">
    <source>
        <dbReference type="PROSITE" id="PS50994"/>
    </source>
</evidence>
<accession>A0AAP9RDW1</accession>
<dbReference type="NCBIfam" id="NF033516">
    <property type="entry name" value="transpos_IS3"/>
    <property type="match status" value="1"/>
</dbReference>
<dbReference type="InterPro" id="IPR036397">
    <property type="entry name" value="RNaseH_sf"/>
</dbReference>
<dbReference type="SUPFAM" id="SSF46689">
    <property type="entry name" value="Homeodomain-like"/>
    <property type="match status" value="1"/>
</dbReference>
<evidence type="ECO:0000313" key="4">
    <source>
        <dbReference type="Proteomes" id="UP000515243"/>
    </source>
</evidence>
<dbReference type="InterPro" id="IPR048020">
    <property type="entry name" value="Transpos_IS3"/>
</dbReference>
<proteinExistence type="predicted"/>
<dbReference type="InterPro" id="IPR009057">
    <property type="entry name" value="Homeodomain-like_sf"/>
</dbReference>
<dbReference type="PANTHER" id="PTHR46889:SF7">
    <property type="entry name" value="TRANSPOSASE FOR INSERTION SEQUENCE ELEMENT IS904"/>
    <property type="match status" value="1"/>
</dbReference>
<evidence type="ECO:0000256" key="1">
    <source>
        <dbReference type="ARBA" id="ARBA00002286"/>
    </source>
</evidence>
<dbReference type="AlphaFoldDB" id="A0AAP9RDW1"/>
<dbReference type="InterPro" id="IPR036388">
    <property type="entry name" value="WH-like_DNA-bd_sf"/>
</dbReference>
<dbReference type="InterPro" id="IPR002514">
    <property type="entry name" value="Transposase_8"/>
</dbReference>
<dbReference type="Pfam" id="PF00665">
    <property type="entry name" value="rve"/>
    <property type="match status" value="1"/>
</dbReference>
<dbReference type="Gene3D" id="3.30.420.10">
    <property type="entry name" value="Ribonuclease H-like superfamily/Ribonuclease H"/>
    <property type="match status" value="1"/>
</dbReference>
<dbReference type="Pfam" id="PF13333">
    <property type="entry name" value="rve_2"/>
    <property type="match status" value="1"/>
</dbReference>
<dbReference type="InterPro" id="IPR050900">
    <property type="entry name" value="Transposase_IS3/IS150/IS904"/>
</dbReference>
<dbReference type="GO" id="GO:0003677">
    <property type="term" value="F:DNA binding"/>
    <property type="evidence" value="ECO:0007669"/>
    <property type="project" value="InterPro"/>
</dbReference>
<dbReference type="EMBL" id="CP040626">
    <property type="protein sequence ID" value="QMW90904.1"/>
    <property type="molecule type" value="Genomic_DNA"/>
</dbReference>
<dbReference type="InterPro" id="IPR012337">
    <property type="entry name" value="RNaseH-like_sf"/>
</dbReference>
<feature type="domain" description="Integrase catalytic" evidence="2">
    <location>
        <begin position="212"/>
        <end position="379"/>
    </location>
</feature>
<dbReference type="InterPro" id="IPR025948">
    <property type="entry name" value="HTH-like_dom"/>
</dbReference>
<dbReference type="PANTHER" id="PTHR46889">
    <property type="entry name" value="TRANSPOSASE INSF FOR INSERTION SEQUENCE IS3B-RELATED"/>
    <property type="match status" value="1"/>
</dbReference>
<evidence type="ECO:0000313" key="3">
    <source>
        <dbReference type="EMBL" id="QMW90904.1"/>
    </source>
</evidence>
<dbReference type="GO" id="GO:0015074">
    <property type="term" value="P:DNA integration"/>
    <property type="evidence" value="ECO:0007669"/>
    <property type="project" value="InterPro"/>
</dbReference>
<comment type="function">
    <text evidence="1">Involved in the transposition of the insertion sequence.</text>
</comment>
<reference evidence="3 4" key="1">
    <citation type="submission" date="2019-05" db="EMBL/GenBank/DDBJ databases">
        <authorList>
            <person name="Schori C."/>
            <person name="Ahrens C."/>
        </authorList>
    </citation>
    <scope>NUCLEOTIDE SEQUENCE [LARGE SCALE GENOMIC DNA]</scope>
    <source>
        <strain evidence="3 4">DSM 10702</strain>
    </source>
</reference>
<name>A0AAP9RDW1_CLOBU</name>